<dbReference type="SUPFAM" id="SSF53335">
    <property type="entry name" value="S-adenosyl-L-methionine-dependent methyltransferases"/>
    <property type="match status" value="1"/>
</dbReference>
<proteinExistence type="predicted"/>
<reference evidence="2 3" key="1">
    <citation type="submission" date="2020-04" db="EMBL/GenBank/DDBJ databases">
        <title>Description of novel Gluconacetobacter.</title>
        <authorList>
            <person name="Sombolestani A."/>
        </authorList>
    </citation>
    <scope>NUCLEOTIDE SEQUENCE [LARGE SCALE GENOMIC DNA]</scope>
    <source>
        <strain evidence="2 3">LMG 7603</strain>
    </source>
</reference>
<gene>
    <name evidence="2" type="ORF">HLH33_03955</name>
</gene>
<keyword evidence="2" id="KW-0489">Methyltransferase</keyword>
<dbReference type="AlphaFoldDB" id="A0A7W4FD19"/>
<dbReference type="RefSeq" id="WP_012227790.1">
    <property type="nucleotide sequence ID" value="NZ_JABEQG010000004.1"/>
</dbReference>
<name>A0A7W4FD19_GLUDI</name>
<evidence type="ECO:0000313" key="2">
    <source>
        <dbReference type="EMBL" id="MBB2155469.1"/>
    </source>
</evidence>
<dbReference type="Gene3D" id="3.40.50.150">
    <property type="entry name" value="Vaccinia Virus protein VP39"/>
    <property type="match status" value="1"/>
</dbReference>
<dbReference type="OMA" id="WARMEHT"/>
<dbReference type="InterPro" id="IPR029063">
    <property type="entry name" value="SAM-dependent_MTases_sf"/>
</dbReference>
<evidence type="ECO:0000313" key="3">
    <source>
        <dbReference type="Proteomes" id="UP000550787"/>
    </source>
</evidence>
<comment type="caution">
    <text evidence="2">The sequence shown here is derived from an EMBL/GenBank/DDBJ whole genome shotgun (WGS) entry which is preliminary data.</text>
</comment>
<protein>
    <submittedName>
        <fullName evidence="2">Methyltransferase domain-containing protein</fullName>
    </submittedName>
</protein>
<organism evidence="2 3">
    <name type="scientific">Gluconacetobacter diazotrophicus</name>
    <name type="common">Acetobacter diazotrophicus</name>
    <dbReference type="NCBI Taxonomy" id="33996"/>
    <lineage>
        <taxon>Bacteria</taxon>
        <taxon>Pseudomonadati</taxon>
        <taxon>Pseudomonadota</taxon>
        <taxon>Alphaproteobacteria</taxon>
        <taxon>Acetobacterales</taxon>
        <taxon>Acetobacteraceae</taxon>
        <taxon>Gluconacetobacter</taxon>
    </lineage>
</organism>
<dbReference type="GO" id="GO:0032259">
    <property type="term" value="P:methylation"/>
    <property type="evidence" value="ECO:0007669"/>
    <property type="project" value="UniProtKB-KW"/>
</dbReference>
<dbReference type="GO" id="GO:0008757">
    <property type="term" value="F:S-adenosylmethionine-dependent methyltransferase activity"/>
    <property type="evidence" value="ECO:0007669"/>
    <property type="project" value="InterPro"/>
</dbReference>
<feature type="domain" description="Methyltransferase type 11" evidence="1">
    <location>
        <begin position="70"/>
        <end position="132"/>
    </location>
</feature>
<sequence length="261" mass="28666">MQVDIRAAARFYASRPGENTARLLRQRLQAFWPHTGGDRVLGLGYTLPFLPLWSRPDRGLCVSARLDTAVTREAPSERAAGIHDCLVDEGRLPFPELHFDRVVLVHALEVTHRPDDLIRSVWKVMKDDGRLLLVVPNRAGWWAHSDDTPFGQGTPFSPRQITRRLAHAFLRAERHDGALFLPPVAAALRRLGAVTEAVGHMLLPGLGGVFVIEAVKDVYSGVPAAPALIRAPRRIYEPGLTARSCAARHAARQGDPSAKAG</sequence>
<dbReference type="Proteomes" id="UP000550787">
    <property type="component" value="Unassembled WGS sequence"/>
</dbReference>
<accession>A0A7W4FD19</accession>
<keyword evidence="2" id="KW-0808">Transferase</keyword>
<dbReference type="EMBL" id="JABEQG010000004">
    <property type="protein sequence ID" value="MBB2155469.1"/>
    <property type="molecule type" value="Genomic_DNA"/>
</dbReference>
<dbReference type="Pfam" id="PF08241">
    <property type="entry name" value="Methyltransf_11"/>
    <property type="match status" value="1"/>
</dbReference>
<evidence type="ECO:0000259" key="1">
    <source>
        <dbReference type="Pfam" id="PF08241"/>
    </source>
</evidence>
<dbReference type="InterPro" id="IPR013216">
    <property type="entry name" value="Methyltransf_11"/>
</dbReference>